<dbReference type="PANTHER" id="PTHR12172">
    <property type="entry name" value="CELL CYCLE CHECKPOINT PROTEIN RAD17"/>
    <property type="match status" value="1"/>
</dbReference>
<dbReference type="Gene3D" id="1.25.40.10">
    <property type="entry name" value="Tetratricopeptide repeat domain"/>
    <property type="match status" value="2"/>
</dbReference>
<comment type="subcellular location">
    <subcellularLocation>
        <location evidence="1">Nucleus</location>
    </subcellularLocation>
</comment>
<dbReference type="GO" id="GO:0005524">
    <property type="term" value="F:ATP binding"/>
    <property type="evidence" value="ECO:0007669"/>
    <property type="project" value="UniProtKB-KW"/>
</dbReference>
<accession>A0AA36N7A8</accession>
<dbReference type="Proteomes" id="UP001178507">
    <property type="component" value="Unassembled WGS sequence"/>
</dbReference>
<dbReference type="EMBL" id="CAUJNA010003422">
    <property type="protein sequence ID" value="CAJ1401600.1"/>
    <property type="molecule type" value="Genomic_DNA"/>
</dbReference>
<feature type="region of interest" description="Disordered" evidence="7">
    <location>
        <begin position="468"/>
        <end position="508"/>
    </location>
</feature>
<proteinExistence type="predicted"/>
<organism evidence="8 9">
    <name type="scientific">Effrenium voratum</name>
    <dbReference type="NCBI Taxonomy" id="2562239"/>
    <lineage>
        <taxon>Eukaryota</taxon>
        <taxon>Sar</taxon>
        <taxon>Alveolata</taxon>
        <taxon>Dinophyceae</taxon>
        <taxon>Suessiales</taxon>
        <taxon>Symbiodiniaceae</taxon>
        <taxon>Effrenium</taxon>
    </lineage>
</organism>
<keyword evidence="4" id="KW-0067">ATP-binding</keyword>
<evidence type="ECO:0000256" key="7">
    <source>
        <dbReference type="SAM" id="MobiDB-lite"/>
    </source>
</evidence>
<feature type="region of interest" description="Disordered" evidence="7">
    <location>
        <begin position="767"/>
        <end position="790"/>
    </location>
</feature>
<evidence type="ECO:0000256" key="4">
    <source>
        <dbReference type="ARBA" id="ARBA00022840"/>
    </source>
</evidence>
<dbReference type="GO" id="GO:0006281">
    <property type="term" value="P:DNA repair"/>
    <property type="evidence" value="ECO:0007669"/>
    <property type="project" value="InterPro"/>
</dbReference>
<keyword evidence="6" id="KW-0131">Cell cycle</keyword>
<keyword evidence="9" id="KW-1185">Reference proteome</keyword>
<keyword evidence="3" id="KW-0227">DNA damage</keyword>
<evidence type="ECO:0008006" key="10">
    <source>
        <dbReference type="Google" id="ProtNLM"/>
    </source>
</evidence>
<evidence type="ECO:0000313" key="8">
    <source>
        <dbReference type="EMBL" id="CAJ1401600.1"/>
    </source>
</evidence>
<dbReference type="InterPro" id="IPR004582">
    <property type="entry name" value="Checkpoint_prot_Rad17_Rad24"/>
</dbReference>
<reference evidence="8" key="1">
    <citation type="submission" date="2023-08" db="EMBL/GenBank/DDBJ databases">
        <authorList>
            <person name="Chen Y."/>
            <person name="Shah S."/>
            <person name="Dougan E. K."/>
            <person name="Thang M."/>
            <person name="Chan C."/>
        </authorList>
    </citation>
    <scope>NUCLEOTIDE SEQUENCE</scope>
</reference>
<evidence type="ECO:0000313" key="9">
    <source>
        <dbReference type="Proteomes" id="UP001178507"/>
    </source>
</evidence>
<evidence type="ECO:0000256" key="2">
    <source>
        <dbReference type="ARBA" id="ARBA00022741"/>
    </source>
</evidence>
<evidence type="ECO:0000256" key="1">
    <source>
        <dbReference type="ARBA" id="ARBA00004123"/>
    </source>
</evidence>
<dbReference type="GO" id="GO:0005634">
    <property type="term" value="C:nucleus"/>
    <property type="evidence" value="ECO:0007669"/>
    <property type="project" value="UniProtKB-SubCell"/>
</dbReference>
<dbReference type="GO" id="GO:0003689">
    <property type="term" value="F:DNA clamp loader activity"/>
    <property type="evidence" value="ECO:0007669"/>
    <property type="project" value="TreeGrafter"/>
</dbReference>
<dbReference type="InterPro" id="IPR011990">
    <property type="entry name" value="TPR-like_helical_dom_sf"/>
</dbReference>
<dbReference type="AlphaFoldDB" id="A0AA36N7A8"/>
<dbReference type="GO" id="GO:0033314">
    <property type="term" value="P:mitotic DNA replication checkpoint signaling"/>
    <property type="evidence" value="ECO:0007669"/>
    <property type="project" value="TreeGrafter"/>
</dbReference>
<keyword evidence="5" id="KW-0539">Nucleus</keyword>
<sequence>MVKLAWPLALQRAADRQQDVKSSGALIAAYGAGSDWQRGLRQFWRTARRLEPNIQLCNAAVNACRRARAWHSAFALLRAAHLQRLQWDEVSLGAAAPTARWRIGLELLSPRNVVVTGAVADAMAKAAEWASALALKASLAVGSGLQTRQVLSCAAAALQRSKRWQEALALFDQAPDESKDAPACGTQLAACAAAGRWLQAQSLLRSFRSLRLRLDLVAYGSAVCACAEAGGASAKAGFGLAVQMRQRGLEPGTVCRNTLARCGSWPEALGLTARADAGCINVAAQASAKDHQWQLACSLCFSMGHQSISKDSVSDTAAILGFGYGLRWQMACLQLPDKMPSSLHAGALLGALSAANAWRAALELPVESLTSAAKVSWRKALAALASLRRNGLQEGVAGRAALGAALLKAQWRRGLLLADFAAAAEALHYRPARLPALLGSAEAEALAKMSLCDGDVRFVTLEVQPGCRGRQAASPSRDGKKEVTSRAQQSRVARDGGTTGRGGRSIGHLRRAVGPYEDSLRRLKERVAAVGKSPSLWTGPVGEDSFTEDFLRFLAQADRYGAVGEDGFARPVRQIRARICLVRDFPFTLVEKNSGEAARGAQSFLQRFAATVNSGTVQRLALCFNDTRDDVRIVNKLLQSVNFQLVTQVVFDTVPRTFAQKALDGILRAQGLAKDVANTAVLGAECGGDLRQAINALQLLAAGRGTRVLTASASASSNGSRRGAAGRGKVLEAKVSQSDAPRDLHRTASLGLFHALGRVLYCKRLRPGSESIDPGPSKKKKKTEGTPEQLPHELLVPKARRPGLYYVPEEVVAQSNTDPQIFLHWVFTNAPRFYGDVEDLATFATSFAEADAWAHRGARGSHEVEGMATEELAASVQVRALLDANLHPIPPIRDPWSNSNGNESAAAAAFNMVRPLLWDVQRHRTRRTEELAGHLCRLPHALGSPSLSQSLLTTTLPFVHLILCASRGQHPHLQRLPHPLMQLLMDLSAPIDGAVLRSGAAESLSKAKAKSAEAVETPSLQNTALVDDPIED</sequence>
<evidence type="ECO:0000256" key="3">
    <source>
        <dbReference type="ARBA" id="ARBA00022763"/>
    </source>
</evidence>
<protein>
    <recommendedName>
        <fullName evidence="10">Pentatricopeptide repeat-containing protein, chloroplastic</fullName>
    </recommendedName>
</protein>
<feature type="region of interest" description="Disordered" evidence="7">
    <location>
        <begin position="1009"/>
        <end position="1032"/>
    </location>
</feature>
<dbReference type="GO" id="GO:0003682">
    <property type="term" value="F:chromatin binding"/>
    <property type="evidence" value="ECO:0007669"/>
    <property type="project" value="TreeGrafter"/>
</dbReference>
<comment type="caution">
    <text evidence="8">The sequence shown here is derived from an EMBL/GenBank/DDBJ whole genome shotgun (WGS) entry which is preliminary data.</text>
</comment>
<keyword evidence="2" id="KW-0547">Nucleotide-binding</keyword>
<name>A0AA36N7A8_9DINO</name>
<dbReference type="PANTHER" id="PTHR12172:SF0">
    <property type="entry name" value="CELL CYCLE CHECKPOINT PROTEIN RAD17"/>
    <property type="match status" value="1"/>
</dbReference>
<evidence type="ECO:0000256" key="6">
    <source>
        <dbReference type="ARBA" id="ARBA00023306"/>
    </source>
</evidence>
<evidence type="ECO:0000256" key="5">
    <source>
        <dbReference type="ARBA" id="ARBA00023242"/>
    </source>
</evidence>
<dbReference type="GO" id="GO:0000077">
    <property type="term" value="P:DNA damage checkpoint signaling"/>
    <property type="evidence" value="ECO:0007669"/>
    <property type="project" value="TreeGrafter"/>
</dbReference>
<gene>
    <name evidence="8" type="ORF">EVOR1521_LOCUS24715</name>
</gene>